<evidence type="ECO:0000256" key="1">
    <source>
        <dbReference type="SAM" id="MobiDB-lite"/>
    </source>
</evidence>
<gene>
    <name evidence="2" type="ORF">BG011_010125</name>
</gene>
<evidence type="ECO:0000313" key="3">
    <source>
        <dbReference type="Proteomes" id="UP000726737"/>
    </source>
</evidence>
<keyword evidence="3" id="KW-1185">Reference proteome</keyword>
<protein>
    <submittedName>
        <fullName evidence="2">Uncharacterized protein</fullName>
    </submittedName>
</protein>
<feature type="non-terminal residue" evidence="2">
    <location>
        <position position="1"/>
    </location>
</feature>
<dbReference type="EMBL" id="JAAAJA010000963">
    <property type="protein sequence ID" value="KAG0248576.1"/>
    <property type="molecule type" value="Genomic_DNA"/>
</dbReference>
<accession>A0A9P6PMA7</accession>
<sequence length="77" mass="8005">LSTTTTASQNTITVTMPFFKRSSKNKISSAASTPSQTPPTSTHGKSSNQANKMTLDQALEAVMGMSASNASSGPFIH</sequence>
<comment type="caution">
    <text evidence="2">The sequence shown here is derived from an EMBL/GenBank/DDBJ whole genome shotgun (WGS) entry which is preliminary data.</text>
</comment>
<reference evidence="2" key="1">
    <citation type="journal article" date="2020" name="Fungal Divers.">
        <title>Resolving the Mortierellaceae phylogeny through synthesis of multi-gene phylogenetics and phylogenomics.</title>
        <authorList>
            <person name="Vandepol N."/>
            <person name="Liber J."/>
            <person name="Desiro A."/>
            <person name="Na H."/>
            <person name="Kennedy M."/>
            <person name="Barry K."/>
            <person name="Grigoriev I.V."/>
            <person name="Miller A.N."/>
            <person name="O'Donnell K."/>
            <person name="Stajich J.E."/>
            <person name="Bonito G."/>
        </authorList>
    </citation>
    <scope>NUCLEOTIDE SEQUENCE</scope>
    <source>
        <strain evidence="2">KOD948</strain>
    </source>
</reference>
<feature type="compositionally biased region" description="Low complexity" evidence="1">
    <location>
        <begin position="28"/>
        <end position="42"/>
    </location>
</feature>
<feature type="compositionally biased region" description="Polar residues" evidence="1">
    <location>
        <begin position="43"/>
        <end position="53"/>
    </location>
</feature>
<organism evidence="2 3">
    <name type="scientific">Mortierella polycephala</name>
    <dbReference type="NCBI Taxonomy" id="41804"/>
    <lineage>
        <taxon>Eukaryota</taxon>
        <taxon>Fungi</taxon>
        <taxon>Fungi incertae sedis</taxon>
        <taxon>Mucoromycota</taxon>
        <taxon>Mortierellomycotina</taxon>
        <taxon>Mortierellomycetes</taxon>
        <taxon>Mortierellales</taxon>
        <taxon>Mortierellaceae</taxon>
        <taxon>Mortierella</taxon>
    </lineage>
</organism>
<evidence type="ECO:0000313" key="2">
    <source>
        <dbReference type="EMBL" id="KAG0248576.1"/>
    </source>
</evidence>
<dbReference type="Proteomes" id="UP000726737">
    <property type="component" value="Unassembled WGS sequence"/>
</dbReference>
<dbReference type="AlphaFoldDB" id="A0A9P6PMA7"/>
<proteinExistence type="predicted"/>
<name>A0A9P6PMA7_9FUNG</name>
<feature type="region of interest" description="Disordered" evidence="1">
    <location>
        <begin position="22"/>
        <end position="53"/>
    </location>
</feature>